<feature type="transmembrane region" description="Helical" evidence="1">
    <location>
        <begin position="130"/>
        <end position="157"/>
    </location>
</feature>
<dbReference type="EMBL" id="LT607756">
    <property type="protein sequence ID" value="SCG86794.1"/>
    <property type="molecule type" value="Genomic_DNA"/>
</dbReference>
<dbReference type="Proteomes" id="UP000094707">
    <property type="component" value="Chromosome I"/>
</dbReference>
<reference evidence="2 3" key="1">
    <citation type="submission" date="2016-08" db="EMBL/GenBank/DDBJ databases">
        <authorList>
            <person name="Seilhamer J.J."/>
        </authorList>
    </citation>
    <scope>NUCLEOTIDE SEQUENCE [LARGE SCALE GENOMIC DNA]</scope>
    <source>
        <strain evidence="2">Buetzberg</strain>
    </source>
</reference>
<organism evidence="2 3">
    <name type="scientific">Methanobacterium congolense</name>
    <dbReference type="NCBI Taxonomy" id="118062"/>
    <lineage>
        <taxon>Archaea</taxon>
        <taxon>Methanobacteriati</taxon>
        <taxon>Methanobacteriota</taxon>
        <taxon>Methanomada group</taxon>
        <taxon>Methanobacteria</taxon>
        <taxon>Methanobacteriales</taxon>
        <taxon>Methanobacteriaceae</taxon>
        <taxon>Methanobacterium</taxon>
    </lineage>
</organism>
<evidence type="ECO:0000313" key="3">
    <source>
        <dbReference type="Proteomes" id="UP000094707"/>
    </source>
</evidence>
<gene>
    <name evidence="2" type="ORF">MCBB_2255</name>
</gene>
<proteinExistence type="predicted"/>
<dbReference type="InterPro" id="IPR037997">
    <property type="entry name" value="Dgk1-like"/>
</dbReference>
<evidence type="ECO:0000313" key="2">
    <source>
        <dbReference type="EMBL" id="SCG86794.1"/>
    </source>
</evidence>
<protein>
    <submittedName>
        <fullName evidence="2">Dolichol kinase</fullName>
    </submittedName>
</protein>
<dbReference type="GeneID" id="30413089"/>
<dbReference type="RefSeq" id="WP_071907824.1">
    <property type="nucleotide sequence ID" value="NZ_LT607756.1"/>
</dbReference>
<keyword evidence="1" id="KW-0472">Membrane</keyword>
<dbReference type="PANTHER" id="PTHR31303:SF1">
    <property type="entry name" value="CTP-DEPENDENT DIACYLGLYCEROL KINASE 1"/>
    <property type="match status" value="1"/>
</dbReference>
<accession>A0A1D3L574</accession>
<evidence type="ECO:0000256" key="1">
    <source>
        <dbReference type="SAM" id="Phobius"/>
    </source>
</evidence>
<feature type="transmembrane region" description="Helical" evidence="1">
    <location>
        <begin position="169"/>
        <end position="185"/>
    </location>
</feature>
<keyword evidence="2" id="KW-0418">Kinase</keyword>
<dbReference type="AlphaFoldDB" id="A0A1D3L574"/>
<keyword evidence="1" id="KW-1133">Transmembrane helix</keyword>
<sequence>MKKELWRQLVHASGVFIVVLGFFITPELLILLCIGLVVLAETLFQLDKSHHIPLFSRILTTCKRKDDERGFIYFFIGITLTIYIFKFNMNVVNAAILILLFGDSASTLIGKRFGRHKLPFQNEKTFEGSLSFLLVGCTVALTQLPMLPAISGALFGAITEAYSPIDDNIPVPIVSALAMSLIIYML</sequence>
<feature type="transmembrane region" description="Helical" evidence="1">
    <location>
        <begin position="12"/>
        <end position="39"/>
    </location>
</feature>
<dbReference type="STRING" id="118062.MCBB_2255"/>
<name>A0A1D3L574_9EURY</name>
<feature type="transmembrane region" description="Helical" evidence="1">
    <location>
        <begin position="70"/>
        <end position="85"/>
    </location>
</feature>
<dbReference type="OrthoDB" id="107330at2157"/>
<keyword evidence="3" id="KW-1185">Reference proteome</keyword>
<keyword evidence="1" id="KW-0812">Transmembrane</keyword>
<dbReference type="GO" id="GO:0004143">
    <property type="term" value="F:ATP-dependent diacylglycerol kinase activity"/>
    <property type="evidence" value="ECO:0007669"/>
    <property type="project" value="InterPro"/>
</dbReference>
<feature type="transmembrane region" description="Helical" evidence="1">
    <location>
        <begin position="91"/>
        <end position="109"/>
    </location>
</feature>
<dbReference type="KEGG" id="mcub:MCBB_2255"/>
<dbReference type="PANTHER" id="PTHR31303">
    <property type="entry name" value="CTP-DEPENDENT DIACYLGLYCEROL KINASE 1"/>
    <property type="match status" value="1"/>
</dbReference>
<dbReference type="PATRIC" id="fig|129848.4.peg.2305"/>
<keyword evidence="2" id="KW-0808">Transferase</keyword>